<evidence type="ECO:0000313" key="7">
    <source>
        <dbReference type="Proteomes" id="UP000424527"/>
    </source>
</evidence>
<dbReference type="GO" id="GO:1900746">
    <property type="term" value="P:regulation of vascular endothelial growth factor signaling pathway"/>
    <property type="evidence" value="ECO:0007669"/>
    <property type="project" value="TreeGrafter"/>
</dbReference>
<sequence>MGKVHTWLKCIFIFFNILFTILGVLLIALMVWYDQVETSVLLCALAVLGISCSGIYAGCSEKPIILKLFAGFMVGGMIGMMIIGITAAIWKNELEKEFDTDSSTVAELKKNLNELQIEESCCGFDSVSDWGDEIPDSCECEPTLHDACQAKPWGSEGPDLVYKTTCGSIVSDMLNAYTIFRGLSFGLAFTALIGLLISLLMLHQVNRHDDVRNTITYY</sequence>
<keyword evidence="7" id="KW-1185">Reference proteome</keyword>
<dbReference type="GO" id="GO:0005886">
    <property type="term" value="C:plasma membrane"/>
    <property type="evidence" value="ECO:0007669"/>
    <property type="project" value="TreeGrafter"/>
</dbReference>
<comment type="subcellular location">
    <subcellularLocation>
        <location evidence="1">Membrane</location>
        <topology evidence="1">Multi-pass membrane protein</topology>
    </subcellularLocation>
</comment>
<feature type="transmembrane region" description="Helical" evidence="5">
    <location>
        <begin position="12"/>
        <end position="33"/>
    </location>
</feature>
<dbReference type="EMBL" id="REGW02000020">
    <property type="protein sequence ID" value="KAE8281192.1"/>
    <property type="molecule type" value="Genomic_DNA"/>
</dbReference>
<dbReference type="Gene3D" id="1.10.1450.10">
    <property type="entry name" value="Tetraspanin"/>
    <property type="match status" value="1"/>
</dbReference>
<dbReference type="InterPro" id="IPR018499">
    <property type="entry name" value="Tetraspanin/Peripherin"/>
</dbReference>
<comment type="caution">
    <text evidence="6">The sequence shown here is derived from an EMBL/GenBank/DDBJ whole genome shotgun (WGS) entry which is preliminary data.</text>
</comment>
<dbReference type="InterPro" id="IPR008952">
    <property type="entry name" value="Tetraspanin_EC2_sf"/>
</dbReference>
<keyword evidence="3 5" id="KW-1133">Transmembrane helix</keyword>
<protein>
    <submittedName>
        <fullName evidence="6">Uncharacterized protein</fullName>
    </submittedName>
</protein>
<feature type="transmembrane region" description="Helical" evidence="5">
    <location>
        <begin position="69"/>
        <end position="90"/>
    </location>
</feature>
<evidence type="ECO:0000256" key="3">
    <source>
        <dbReference type="ARBA" id="ARBA00022989"/>
    </source>
</evidence>
<feature type="transmembrane region" description="Helical" evidence="5">
    <location>
        <begin position="39"/>
        <end position="57"/>
    </location>
</feature>
<dbReference type="Pfam" id="PF00335">
    <property type="entry name" value="Tetraspanin"/>
    <property type="match status" value="1"/>
</dbReference>
<dbReference type="Proteomes" id="UP000424527">
    <property type="component" value="Unassembled WGS sequence"/>
</dbReference>
<accession>A0A6G0HQ96</accession>
<keyword evidence="4 5" id="KW-0472">Membrane</keyword>
<evidence type="ECO:0000256" key="1">
    <source>
        <dbReference type="ARBA" id="ARBA00004141"/>
    </source>
</evidence>
<dbReference type="PRINTS" id="PR00259">
    <property type="entry name" value="TMFOUR"/>
</dbReference>
<keyword evidence="2 5" id="KW-0812">Transmembrane</keyword>
<feature type="transmembrane region" description="Helical" evidence="5">
    <location>
        <begin position="179"/>
        <end position="202"/>
    </location>
</feature>
<reference evidence="6 7" key="1">
    <citation type="submission" date="2019-07" db="EMBL/GenBank/DDBJ databases">
        <title>Chromosome genome assembly for large yellow croaker.</title>
        <authorList>
            <person name="Xiao S."/>
        </authorList>
    </citation>
    <scope>NUCLEOTIDE SEQUENCE [LARGE SCALE GENOMIC DNA]</scope>
    <source>
        <strain evidence="6">JMULYC20181020</strain>
        <tissue evidence="6">Muscle</tissue>
    </source>
</reference>
<dbReference type="PANTHER" id="PTHR19282:SF456">
    <property type="entry name" value="CD63 MOLECULE"/>
    <property type="match status" value="1"/>
</dbReference>
<dbReference type="SUPFAM" id="SSF48652">
    <property type="entry name" value="Tetraspanin"/>
    <property type="match status" value="1"/>
</dbReference>
<dbReference type="PANTHER" id="PTHR19282">
    <property type="entry name" value="TETRASPANIN"/>
    <property type="match status" value="1"/>
</dbReference>
<evidence type="ECO:0000256" key="4">
    <source>
        <dbReference type="ARBA" id="ARBA00023136"/>
    </source>
</evidence>
<evidence type="ECO:0000256" key="5">
    <source>
        <dbReference type="SAM" id="Phobius"/>
    </source>
</evidence>
<name>A0A6G0HQ96_LARCR</name>
<gene>
    <name evidence="6" type="ORF">D5F01_LYC20166</name>
</gene>
<proteinExistence type="predicted"/>
<dbReference type="AlphaFoldDB" id="A0A6G0HQ96"/>
<evidence type="ECO:0000313" key="6">
    <source>
        <dbReference type="EMBL" id="KAE8281192.1"/>
    </source>
</evidence>
<evidence type="ECO:0000256" key="2">
    <source>
        <dbReference type="ARBA" id="ARBA00022692"/>
    </source>
</evidence>
<organism evidence="6 7">
    <name type="scientific">Larimichthys crocea</name>
    <name type="common">Large yellow croaker</name>
    <name type="synonym">Pseudosciaena crocea</name>
    <dbReference type="NCBI Taxonomy" id="215358"/>
    <lineage>
        <taxon>Eukaryota</taxon>
        <taxon>Metazoa</taxon>
        <taxon>Chordata</taxon>
        <taxon>Craniata</taxon>
        <taxon>Vertebrata</taxon>
        <taxon>Euteleostomi</taxon>
        <taxon>Actinopterygii</taxon>
        <taxon>Neopterygii</taxon>
        <taxon>Teleostei</taxon>
        <taxon>Neoteleostei</taxon>
        <taxon>Acanthomorphata</taxon>
        <taxon>Eupercaria</taxon>
        <taxon>Sciaenidae</taxon>
        <taxon>Larimichthys</taxon>
    </lineage>
</organism>